<dbReference type="InterPro" id="IPR052931">
    <property type="entry name" value="Prophage_regulatory_activator"/>
</dbReference>
<dbReference type="Pfam" id="PF05930">
    <property type="entry name" value="Phage_AlpA"/>
    <property type="match status" value="1"/>
</dbReference>
<feature type="region of interest" description="Disordered" evidence="1">
    <location>
        <begin position="1"/>
        <end position="29"/>
    </location>
</feature>
<evidence type="ECO:0000313" key="2">
    <source>
        <dbReference type="EMBL" id="MBB3862717.1"/>
    </source>
</evidence>
<dbReference type="PANTHER" id="PTHR36154">
    <property type="entry name" value="DNA-BINDING TRANSCRIPTIONAL ACTIVATOR ALPA"/>
    <property type="match status" value="1"/>
</dbReference>
<keyword evidence="3" id="KW-1185">Reference proteome</keyword>
<dbReference type="EMBL" id="JACICY010000020">
    <property type="protein sequence ID" value="MBB3862717.1"/>
    <property type="molecule type" value="Genomic_DNA"/>
</dbReference>
<feature type="compositionally biased region" description="Low complexity" evidence="1">
    <location>
        <begin position="8"/>
        <end position="19"/>
    </location>
</feature>
<name>A0A7W6A280_9SPHN</name>
<reference evidence="2 3" key="1">
    <citation type="submission" date="2020-08" db="EMBL/GenBank/DDBJ databases">
        <title>Genomic Encyclopedia of Type Strains, Phase IV (KMG-IV): sequencing the most valuable type-strain genomes for metagenomic binning, comparative biology and taxonomic classification.</title>
        <authorList>
            <person name="Goeker M."/>
        </authorList>
    </citation>
    <scope>NUCLEOTIDE SEQUENCE [LARGE SCALE GENOMIC DNA]</scope>
    <source>
        <strain evidence="2 3">DSM 14552</strain>
    </source>
</reference>
<evidence type="ECO:0000313" key="3">
    <source>
        <dbReference type="Proteomes" id="UP000562395"/>
    </source>
</evidence>
<dbReference type="Gene3D" id="1.10.238.160">
    <property type="match status" value="1"/>
</dbReference>
<proteinExistence type="predicted"/>
<evidence type="ECO:0000256" key="1">
    <source>
        <dbReference type="SAM" id="MobiDB-lite"/>
    </source>
</evidence>
<dbReference type="RefSeq" id="WP_183615166.1">
    <property type="nucleotide sequence ID" value="NZ_JACICY010000020.1"/>
</dbReference>
<dbReference type="Proteomes" id="UP000562395">
    <property type="component" value="Unassembled WGS sequence"/>
</dbReference>
<accession>A0A7W6A280</accession>
<dbReference type="InterPro" id="IPR010260">
    <property type="entry name" value="AlpA"/>
</dbReference>
<sequence>MNAHPQFSEDSASADQASPQVPPPPRLLRLPEVIDRVGLRRSAIYQRMSEGRFPKSRSLGPKCTVWVEEEIDAWIRSIADKPHRDAR</sequence>
<organism evidence="2 3">
    <name type="scientific">Novosphingobium hassiacum</name>
    <dbReference type="NCBI Taxonomy" id="173676"/>
    <lineage>
        <taxon>Bacteria</taxon>
        <taxon>Pseudomonadati</taxon>
        <taxon>Pseudomonadota</taxon>
        <taxon>Alphaproteobacteria</taxon>
        <taxon>Sphingomonadales</taxon>
        <taxon>Sphingomonadaceae</taxon>
        <taxon>Novosphingobium</taxon>
    </lineage>
</organism>
<gene>
    <name evidence="2" type="ORF">GGQ88_004019</name>
</gene>
<protein>
    <submittedName>
        <fullName evidence="2">Prophage regulatory protein</fullName>
    </submittedName>
</protein>
<dbReference type="AlphaFoldDB" id="A0A7W6A280"/>
<comment type="caution">
    <text evidence="2">The sequence shown here is derived from an EMBL/GenBank/DDBJ whole genome shotgun (WGS) entry which is preliminary data.</text>
</comment>
<dbReference type="PANTHER" id="PTHR36154:SF1">
    <property type="entry name" value="DNA-BINDING TRANSCRIPTIONAL ACTIVATOR ALPA"/>
    <property type="match status" value="1"/>
</dbReference>